<dbReference type="EMBL" id="CM042044">
    <property type="protein sequence ID" value="KAI3686932.1"/>
    <property type="molecule type" value="Genomic_DNA"/>
</dbReference>
<dbReference type="Proteomes" id="UP001056120">
    <property type="component" value="Linkage Group LG27"/>
</dbReference>
<accession>A0ACB8YMI4</accession>
<proteinExistence type="predicted"/>
<sequence length="253" mass="28812">MYKYEAIGESDDMLEFDATVDVTQDSSLVDIDDDFLCTRPDGEGMLVVFCDMESNSASNHDEDPIHQQNSASSHDEETKSLRGPTIKSKASKGKTLITYNKRGVPIGEESKSLATFEGMTARTMVPITYDCWLDVPKERKEECWQYVSVISNGEKVGTIWLHKLDQGGTRLMIGERVWDELRKSGCFESCGTLGTQEQRGHVRGMGKFVKPQQYFFEPKTVKQYSDIEKMVDERFNKLEEELQTLKRGMKMKS</sequence>
<comment type="caution">
    <text evidence="1">The sequence shown here is derived from an EMBL/GenBank/DDBJ whole genome shotgun (WGS) entry which is preliminary data.</text>
</comment>
<evidence type="ECO:0000313" key="1">
    <source>
        <dbReference type="EMBL" id="KAI3686932.1"/>
    </source>
</evidence>
<reference evidence="2" key="1">
    <citation type="journal article" date="2022" name="Mol. Ecol. Resour.">
        <title>The genomes of chicory, endive, great burdock and yacon provide insights into Asteraceae palaeo-polyploidization history and plant inulin production.</title>
        <authorList>
            <person name="Fan W."/>
            <person name="Wang S."/>
            <person name="Wang H."/>
            <person name="Wang A."/>
            <person name="Jiang F."/>
            <person name="Liu H."/>
            <person name="Zhao H."/>
            <person name="Xu D."/>
            <person name="Zhang Y."/>
        </authorList>
    </citation>
    <scope>NUCLEOTIDE SEQUENCE [LARGE SCALE GENOMIC DNA]</scope>
    <source>
        <strain evidence="2">cv. Yunnan</strain>
    </source>
</reference>
<reference evidence="1 2" key="2">
    <citation type="journal article" date="2022" name="Mol. Ecol. Resour.">
        <title>The genomes of chicory, endive, great burdock and yacon provide insights into Asteraceae paleo-polyploidization history and plant inulin production.</title>
        <authorList>
            <person name="Fan W."/>
            <person name="Wang S."/>
            <person name="Wang H."/>
            <person name="Wang A."/>
            <person name="Jiang F."/>
            <person name="Liu H."/>
            <person name="Zhao H."/>
            <person name="Xu D."/>
            <person name="Zhang Y."/>
        </authorList>
    </citation>
    <scope>NUCLEOTIDE SEQUENCE [LARGE SCALE GENOMIC DNA]</scope>
    <source>
        <strain evidence="2">cv. Yunnan</strain>
        <tissue evidence="1">Leaves</tissue>
    </source>
</reference>
<keyword evidence="2" id="KW-1185">Reference proteome</keyword>
<protein>
    <submittedName>
        <fullName evidence="1">Uncharacterized protein</fullName>
    </submittedName>
</protein>
<name>A0ACB8YMI4_9ASTR</name>
<organism evidence="1 2">
    <name type="scientific">Smallanthus sonchifolius</name>
    <dbReference type="NCBI Taxonomy" id="185202"/>
    <lineage>
        <taxon>Eukaryota</taxon>
        <taxon>Viridiplantae</taxon>
        <taxon>Streptophyta</taxon>
        <taxon>Embryophyta</taxon>
        <taxon>Tracheophyta</taxon>
        <taxon>Spermatophyta</taxon>
        <taxon>Magnoliopsida</taxon>
        <taxon>eudicotyledons</taxon>
        <taxon>Gunneridae</taxon>
        <taxon>Pentapetalae</taxon>
        <taxon>asterids</taxon>
        <taxon>campanulids</taxon>
        <taxon>Asterales</taxon>
        <taxon>Asteraceae</taxon>
        <taxon>Asteroideae</taxon>
        <taxon>Heliantheae alliance</taxon>
        <taxon>Millerieae</taxon>
        <taxon>Smallanthus</taxon>
    </lineage>
</organism>
<gene>
    <name evidence="1" type="ORF">L1987_80622</name>
</gene>
<evidence type="ECO:0000313" key="2">
    <source>
        <dbReference type="Proteomes" id="UP001056120"/>
    </source>
</evidence>